<dbReference type="Pfam" id="PF12225">
    <property type="entry name" value="DUF5981"/>
    <property type="match status" value="1"/>
</dbReference>
<gene>
    <name evidence="2" type="ORF">DRJ31_05050</name>
</gene>
<dbReference type="PANTHER" id="PTHR38755">
    <property type="entry name" value="5,10-METHYLENETETRAHYDROFOLATE REDUCTASE"/>
    <property type="match status" value="1"/>
</dbReference>
<dbReference type="PANTHER" id="PTHR38755:SF1">
    <property type="entry name" value="METHYLENE-TETRAHYDROFOLATE REDUCTASE C-TERMINAL DOMAIN-CONTAINING PROTEIN"/>
    <property type="match status" value="1"/>
</dbReference>
<dbReference type="InterPro" id="IPR022026">
    <property type="entry name" value="DUF5981"/>
</dbReference>
<name>A0A497ER53_9CREN</name>
<dbReference type="Proteomes" id="UP000278475">
    <property type="component" value="Unassembled WGS sequence"/>
</dbReference>
<dbReference type="AlphaFoldDB" id="A0A497ER53"/>
<dbReference type="EMBL" id="QMQV01000037">
    <property type="protein sequence ID" value="RLE49391.1"/>
    <property type="molecule type" value="Genomic_DNA"/>
</dbReference>
<evidence type="ECO:0000313" key="2">
    <source>
        <dbReference type="EMBL" id="RLE49391.1"/>
    </source>
</evidence>
<sequence>MMGQKQKPLEEILRYLEGKRKIVLMGCGGCATIFRTGDPEAIDRMADELTKHGKEVLAKIKLPFGVFCCYLPMSSQFLKANEKVIAEADAILMMACGDGTQAVRSYLDNEMNIVKPIFTANNAMGSVGEGPSNFVEKCMGCGDCVLAETGGICPLTQCSKGLLNGPCGGTTPDGKCEVDPEKDCAWLQIFKRLEKIGELDKFLEIRVPKDWSLAIRPRRLSVTPIDLMSKLKELKSTLEAMGV</sequence>
<feature type="domain" description="Methylene-tetrahydrofolate reductase C-terminal-like" evidence="1">
    <location>
        <begin position="126"/>
        <end position="212"/>
    </location>
</feature>
<evidence type="ECO:0000313" key="3">
    <source>
        <dbReference type="Proteomes" id="UP000278475"/>
    </source>
</evidence>
<reference evidence="2 3" key="1">
    <citation type="submission" date="2018-06" db="EMBL/GenBank/DDBJ databases">
        <title>Extensive metabolic versatility and redundancy in microbially diverse, dynamic hydrothermal sediments.</title>
        <authorList>
            <person name="Dombrowski N."/>
            <person name="Teske A."/>
            <person name="Baker B.J."/>
        </authorList>
    </citation>
    <scope>NUCLEOTIDE SEQUENCE [LARGE SCALE GENOMIC DNA]</scope>
    <source>
        <strain evidence="2">B66_G16</strain>
    </source>
</reference>
<protein>
    <submittedName>
        <fullName evidence="2">5,10-methylenetetrahydrofolate reductase</fullName>
    </submittedName>
</protein>
<organism evidence="2 3">
    <name type="scientific">Thermoproteota archaeon</name>
    <dbReference type="NCBI Taxonomy" id="2056631"/>
    <lineage>
        <taxon>Archaea</taxon>
        <taxon>Thermoproteota</taxon>
    </lineage>
</organism>
<proteinExistence type="predicted"/>
<comment type="caution">
    <text evidence="2">The sequence shown here is derived from an EMBL/GenBank/DDBJ whole genome shotgun (WGS) entry which is preliminary data.</text>
</comment>
<evidence type="ECO:0000259" key="1">
    <source>
        <dbReference type="Pfam" id="PF12225"/>
    </source>
</evidence>
<accession>A0A497ER53</accession>